<name>A0A0G1UW28_9BACT</name>
<protein>
    <submittedName>
        <fullName evidence="1">Uncharacterized protein</fullName>
    </submittedName>
</protein>
<gene>
    <name evidence="1" type="ORF">UY32_C0029G0003</name>
</gene>
<sequence length="71" mass="8125">MRLYNVVKDLYFRKQLAVSERRLSELSEEGLAGPYDLSDEDEKNLASAIGNMELVKPRNSANVKRHDDDVD</sequence>
<accession>A0A0G1UW28</accession>
<reference evidence="1 2" key="1">
    <citation type="journal article" date="2015" name="Nature">
        <title>rRNA introns, odd ribosomes, and small enigmatic genomes across a large radiation of phyla.</title>
        <authorList>
            <person name="Brown C.T."/>
            <person name="Hug L.A."/>
            <person name="Thomas B.C."/>
            <person name="Sharon I."/>
            <person name="Castelle C.J."/>
            <person name="Singh A."/>
            <person name="Wilkins M.J."/>
            <person name="Williams K.H."/>
            <person name="Banfield J.F."/>
        </authorList>
    </citation>
    <scope>NUCLEOTIDE SEQUENCE [LARGE SCALE GENOMIC DNA]</scope>
</reference>
<dbReference type="EMBL" id="LCPO01000029">
    <property type="protein sequence ID" value="KKU98256.1"/>
    <property type="molecule type" value="Genomic_DNA"/>
</dbReference>
<evidence type="ECO:0000313" key="1">
    <source>
        <dbReference type="EMBL" id="KKU98256.1"/>
    </source>
</evidence>
<dbReference type="Proteomes" id="UP000034600">
    <property type="component" value="Unassembled WGS sequence"/>
</dbReference>
<evidence type="ECO:0000313" key="2">
    <source>
        <dbReference type="Proteomes" id="UP000034600"/>
    </source>
</evidence>
<dbReference type="AlphaFoldDB" id="A0A0G1UW28"/>
<organism evidence="1 2">
    <name type="scientific">Candidatus Jorgensenbacteria bacterium GW2011_GWC1_48_8</name>
    <dbReference type="NCBI Taxonomy" id="1618666"/>
    <lineage>
        <taxon>Bacteria</taxon>
        <taxon>Candidatus Joergenseniibacteriota</taxon>
    </lineage>
</organism>
<comment type="caution">
    <text evidence="1">The sequence shown here is derived from an EMBL/GenBank/DDBJ whole genome shotgun (WGS) entry which is preliminary data.</text>
</comment>
<proteinExistence type="predicted"/>